<name>A0A7S7NYX4_PALFE</name>
<keyword evidence="3" id="KW-1185">Reference proteome</keyword>
<evidence type="ECO:0000313" key="3">
    <source>
        <dbReference type="Proteomes" id="UP000593892"/>
    </source>
</evidence>
<dbReference type="KEGG" id="pfer:IRI77_37470"/>
<accession>A0A7S7NYX4</accession>
<dbReference type="Proteomes" id="UP000593892">
    <property type="component" value="Chromosome"/>
</dbReference>
<organism evidence="2 3">
    <name type="scientific">Paludibaculum fermentans</name>
    <dbReference type="NCBI Taxonomy" id="1473598"/>
    <lineage>
        <taxon>Bacteria</taxon>
        <taxon>Pseudomonadati</taxon>
        <taxon>Acidobacteriota</taxon>
        <taxon>Terriglobia</taxon>
        <taxon>Bryobacterales</taxon>
        <taxon>Bryobacteraceae</taxon>
        <taxon>Paludibaculum</taxon>
    </lineage>
</organism>
<feature type="compositionally biased region" description="Basic and acidic residues" evidence="1">
    <location>
        <begin position="52"/>
        <end position="61"/>
    </location>
</feature>
<dbReference type="EMBL" id="CP063849">
    <property type="protein sequence ID" value="QOY92282.1"/>
    <property type="molecule type" value="Genomic_DNA"/>
</dbReference>
<protein>
    <submittedName>
        <fullName evidence="2">Transposase</fullName>
    </submittedName>
</protein>
<sequence>MLAEADAATDSGSIGALLRREGLYSSHLTNWRRERNAGITQGLTPRTRGPKPRIDSSTKEVQRLLRENERLTERLRKAEIIIDVQKKVAALLGRTLATPDPEDLL</sequence>
<feature type="region of interest" description="Disordered" evidence="1">
    <location>
        <begin position="35"/>
        <end position="61"/>
    </location>
</feature>
<gene>
    <name evidence="2" type="ORF">IRI77_37470</name>
</gene>
<dbReference type="AlphaFoldDB" id="A0A7S7NYX4"/>
<proteinExistence type="predicted"/>
<evidence type="ECO:0000256" key="1">
    <source>
        <dbReference type="SAM" id="MobiDB-lite"/>
    </source>
</evidence>
<evidence type="ECO:0000313" key="2">
    <source>
        <dbReference type="EMBL" id="QOY92282.1"/>
    </source>
</evidence>
<reference evidence="2 3" key="1">
    <citation type="submission" date="2020-10" db="EMBL/GenBank/DDBJ databases">
        <title>Complete genome sequence of Paludibaculum fermentans P105T, a facultatively anaerobic acidobacterium capable of dissimilatory Fe(III) reduction.</title>
        <authorList>
            <person name="Dedysh S.N."/>
            <person name="Beletsky A.V."/>
            <person name="Kulichevskaya I.S."/>
            <person name="Mardanov A.V."/>
            <person name="Ravin N.V."/>
        </authorList>
    </citation>
    <scope>NUCLEOTIDE SEQUENCE [LARGE SCALE GENOMIC DNA]</scope>
    <source>
        <strain evidence="2 3">P105</strain>
    </source>
</reference>